<dbReference type="Proteomes" id="UP000009096">
    <property type="component" value="Chromosome 2"/>
</dbReference>
<dbReference type="RefSeq" id="XP_018747622.1">
    <property type="nucleotide sequence ID" value="XM_018904414.1"/>
</dbReference>
<dbReference type="OrthoDB" id="5017605at2759"/>
<evidence type="ECO:0000313" key="2">
    <source>
        <dbReference type="EMBL" id="EWG41431.1"/>
    </source>
</evidence>
<evidence type="ECO:0000256" key="1">
    <source>
        <dbReference type="SAM" id="MobiDB-lite"/>
    </source>
</evidence>
<reference evidence="2 3" key="1">
    <citation type="journal article" date="2010" name="Nature">
        <title>Comparative genomics reveals mobile pathogenicity chromosomes in Fusarium.</title>
        <authorList>
            <person name="Ma L.J."/>
            <person name="van der Does H.C."/>
            <person name="Borkovich K.A."/>
            <person name="Coleman J.J."/>
            <person name="Daboussi M.J."/>
            <person name="Di Pietro A."/>
            <person name="Dufresne M."/>
            <person name="Freitag M."/>
            <person name="Grabherr M."/>
            <person name="Henrissat B."/>
            <person name="Houterman P.M."/>
            <person name="Kang S."/>
            <person name="Shim W.B."/>
            <person name="Woloshuk C."/>
            <person name="Xie X."/>
            <person name="Xu J.R."/>
            <person name="Antoniw J."/>
            <person name="Baker S.E."/>
            <person name="Bluhm B.H."/>
            <person name="Breakspear A."/>
            <person name="Brown D.W."/>
            <person name="Butchko R.A."/>
            <person name="Chapman S."/>
            <person name="Coulson R."/>
            <person name="Coutinho P.M."/>
            <person name="Danchin E.G."/>
            <person name="Diener A."/>
            <person name="Gale L.R."/>
            <person name="Gardiner D.M."/>
            <person name="Goff S."/>
            <person name="Hammond-Kosack K.E."/>
            <person name="Hilburn K."/>
            <person name="Hua-Van A."/>
            <person name="Jonkers W."/>
            <person name="Kazan K."/>
            <person name="Kodira C.D."/>
            <person name="Koehrsen M."/>
            <person name="Kumar L."/>
            <person name="Lee Y.H."/>
            <person name="Li L."/>
            <person name="Manners J.M."/>
            <person name="Miranda-Saavedra D."/>
            <person name="Mukherjee M."/>
            <person name="Park G."/>
            <person name="Park J."/>
            <person name="Park S.Y."/>
            <person name="Proctor R.H."/>
            <person name="Regev A."/>
            <person name="Ruiz-Roldan M.C."/>
            <person name="Sain D."/>
            <person name="Sakthikumar S."/>
            <person name="Sykes S."/>
            <person name="Schwartz D.C."/>
            <person name="Turgeon B.G."/>
            <person name="Wapinski I."/>
            <person name="Yoder O."/>
            <person name="Young S."/>
            <person name="Zeng Q."/>
            <person name="Zhou S."/>
            <person name="Galagan J."/>
            <person name="Cuomo C.A."/>
            <person name="Kistler H.C."/>
            <person name="Rep M."/>
        </authorList>
    </citation>
    <scope>NUCLEOTIDE SEQUENCE [LARGE SCALE GENOMIC DNA]</scope>
    <source>
        <strain evidence="3">M3125 / FGSC 7600</strain>
    </source>
</reference>
<protein>
    <submittedName>
        <fullName evidence="2">Uncharacterized protein</fullName>
    </submittedName>
</protein>
<evidence type="ECO:0000313" key="3">
    <source>
        <dbReference type="Proteomes" id="UP000009096"/>
    </source>
</evidence>
<accession>W7LSA1</accession>
<dbReference type="GeneID" id="30072166"/>
<dbReference type="EMBL" id="DS022245">
    <property type="protein sequence ID" value="EWG41431.1"/>
    <property type="molecule type" value="Genomic_DNA"/>
</dbReference>
<feature type="compositionally biased region" description="Polar residues" evidence="1">
    <location>
        <begin position="94"/>
        <end position="103"/>
    </location>
</feature>
<feature type="compositionally biased region" description="Low complexity" evidence="1">
    <location>
        <begin position="77"/>
        <end position="86"/>
    </location>
</feature>
<sequence length="176" mass="18918">MPGMSPHSSSFASGDHHIATAGSSLASIHRAEPAYPHNVDIYIWEISYQSAIAIQGDVSSPLVSSAPSPSTADPGTSSQSQQPHQSPIEDTDQYRSVSPTTPVTIDLRLGSSPPEEVLPAHNESTRPALCPKCRDYTSKRSFNLKRHLKSCEKKVASSRSKATENTRSRVSGTTAF</sequence>
<feature type="region of interest" description="Disordered" evidence="1">
    <location>
        <begin position="154"/>
        <end position="176"/>
    </location>
</feature>
<name>W7LSA1_GIBM7</name>
<dbReference type="VEuPathDB" id="FungiDB:FVEG_15290"/>
<dbReference type="EMBL" id="CM000579">
    <property type="protein sequence ID" value="EWG41431.1"/>
    <property type="molecule type" value="Genomic_DNA"/>
</dbReference>
<keyword evidence="3" id="KW-1185">Reference proteome</keyword>
<feature type="region of interest" description="Disordered" evidence="1">
    <location>
        <begin position="60"/>
        <end position="129"/>
    </location>
</feature>
<feature type="compositionally biased region" description="Low complexity" evidence="1">
    <location>
        <begin position="60"/>
        <end position="70"/>
    </location>
</feature>
<dbReference type="AlphaFoldDB" id="W7LSA1"/>
<proteinExistence type="predicted"/>
<organism evidence="2 3">
    <name type="scientific">Gibberella moniliformis (strain M3125 / FGSC 7600)</name>
    <name type="common">Maize ear and stalk rot fungus</name>
    <name type="synonym">Fusarium verticillioides</name>
    <dbReference type="NCBI Taxonomy" id="334819"/>
    <lineage>
        <taxon>Eukaryota</taxon>
        <taxon>Fungi</taxon>
        <taxon>Dikarya</taxon>
        <taxon>Ascomycota</taxon>
        <taxon>Pezizomycotina</taxon>
        <taxon>Sordariomycetes</taxon>
        <taxon>Hypocreomycetidae</taxon>
        <taxon>Hypocreales</taxon>
        <taxon>Nectriaceae</taxon>
        <taxon>Fusarium</taxon>
        <taxon>Fusarium fujikuroi species complex</taxon>
    </lineage>
</organism>
<feature type="compositionally biased region" description="Basic and acidic residues" evidence="1">
    <location>
        <begin position="154"/>
        <end position="167"/>
    </location>
</feature>
<gene>
    <name evidence="2" type="ORF">FVEG_15290</name>
</gene>
<dbReference type="KEGG" id="fvr:FVEG_15290"/>